<reference evidence="1 2" key="1">
    <citation type="submission" date="2014-02" db="EMBL/GenBank/DDBJ databases">
        <title>Transposable element dynamics among asymbiotic and ectomycorrhizal Amanita fungi.</title>
        <authorList>
            <consortium name="DOE Joint Genome Institute"/>
            <person name="Hess J."/>
            <person name="Skrede I."/>
            <person name="Wolfe B."/>
            <person name="LaButti K."/>
            <person name="Ohm R.A."/>
            <person name="Grigoriev I.V."/>
            <person name="Pringle A."/>
        </authorList>
    </citation>
    <scope>NUCLEOTIDE SEQUENCE [LARGE SCALE GENOMIC DNA]</scope>
    <source>
        <strain evidence="1 2">SKay4041</strain>
    </source>
</reference>
<sequence>MEDTSVLPNASPERVLIYNTGIRTLVVKYGPNGRITLESGKSTQIFEKTTYSIVLYDNERVVIGVISYAGRDYTTIKGGEHSQGAKFTCAVEMEY</sequence>
<gene>
    <name evidence="1" type="ORF">AMATHDRAFT_11290</name>
</gene>
<evidence type="ECO:0000313" key="1">
    <source>
        <dbReference type="EMBL" id="PFH44642.1"/>
    </source>
</evidence>
<keyword evidence="2" id="KW-1185">Reference proteome</keyword>
<proteinExistence type="predicted"/>
<evidence type="ECO:0000313" key="2">
    <source>
        <dbReference type="Proteomes" id="UP000242287"/>
    </source>
</evidence>
<dbReference type="EMBL" id="KZ303138">
    <property type="protein sequence ID" value="PFH44642.1"/>
    <property type="molecule type" value="Genomic_DNA"/>
</dbReference>
<organism evidence="1 2">
    <name type="scientific">Amanita thiersii Skay4041</name>
    <dbReference type="NCBI Taxonomy" id="703135"/>
    <lineage>
        <taxon>Eukaryota</taxon>
        <taxon>Fungi</taxon>
        <taxon>Dikarya</taxon>
        <taxon>Basidiomycota</taxon>
        <taxon>Agaricomycotina</taxon>
        <taxon>Agaricomycetes</taxon>
        <taxon>Agaricomycetidae</taxon>
        <taxon>Agaricales</taxon>
        <taxon>Pluteineae</taxon>
        <taxon>Amanitaceae</taxon>
        <taxon>Amanita</taxon>
    </lineage>
</organism>
<dbReference type="AlphaFoldDB" id="A0A2A9NAA6"/>
<protein>
    <submittedName>
        <fullName evidence="1">Uncharacterized protein</fullName>
    </submittedName>
</protein>
<dbReference type="Proteomes" id="UP000242287">
    <property type="component" value="Unassembled WGS sequence"/>
</dbReference>
<name>A0A2A9NAA6_9AGAR</name>
<accession>A0A2A9NAA6</accession>